<sequence length="159" mass="17641">RKLRAREHQLRAVRRHDQGHRSGGARGGRPRLHHQAARGVRYRGPGAGRQPLDRAAPVGVVRAGAAGRPQDPDPRRGDEQHRHPDRAADPARAQAAAGGADLVRDRPPPLDDPRGGQGGGDEPRQDRRDRHPRRADREAGDVLQPVHDAVARRRHRRRL</sequence>
<feature type="compositionally biased region" description="Low complexity" evidence="1">
    <location>
        <begin position="54"/>
        <end position="69"/>
    </location>
</feature>
<organism evidence="2">
    <name type="scientific">uncultured Thermomicrobiales bacterium</name>
    <dbReference type="NCBI Taxonomy" id="1645740"/>
    <lineage>
        <taxon>Bacteria</taxon>
        <taxon>Pseudomonadati</taxon>
        <taxon>Thermomicrobiota</taxon>
        <taxon>Thermomicrobia</taxon>
        <taxon>Thermomicrobiales</taxon>
        <taxon>environmental samples</taxon>
    </lineage>
</organism>
<feature type="compositionally biased region" description="Basic and acidic residues" evidence="1">
    <location>
        <begin position="1"/>
        <end position="20"/>
    </location>
</feature>
<evidence type="ECO:0000313" key="2">
    <source>
        <dbReference type="EMBL" id="CAA9580101.1"/>
    </source>
</evidence>
<reference evidence="2" key="1">
    <citation type="submission" date="2020-02" db="EMBL/GenBank/DDBJ databases">
        <authorList>
            <person name="Meier V. D."/>
        </authorList>
    </citation>
    <scope>NUCLEOTIDE SEQUENCE</scope>
    <source>
        <strain evidence="2">AVDCRST_MAG87</strain>
    </source>
</reference>
<feature type="non-terminal residue" evidence="2">
    <location>
        <position position="1"/>
    </location>
</feature>
<proteinExistence type="predicted"/>
<keyword evidence="2" id="KW-0067">ATP-binding</keyword>
<dbReference type="GO" id="GO:0005524">
    <property type="term" value="F:ATP binding"/>
    <property type="evidence" value="ECO:0007669"/>
    <property type="project" value="UniProtKB-KW"/>
</dbReference>
<accession>A0A6J4VMN9</accession>
<dbReference type="EMBL" id="CADCWJ010000714">
    <property type="protein sequence ID" value="CAA9580101.1"/>
    <property type="molecule type" value="Genomic_DNA"/>
</dbReference>
<feature type="compositionally biased region" description="Basic and acidic residues" evidence="1">
    <location>
        <begin position="70"/>
        <end position="89"/>
    </location>
</feature>
<gene>
    <name evidence="2" type="ORF">AVDCRST_MAG87-3249</name>
</gene>
<protein>
    <submittedName>
        <fullName evidence="2">Heterodimeric efflux ABC transporter, permease/ATP-binding subunit 2</fullName>
    </submittedName>
</protein>
<keyword evidence="2" id="KW-0547">Nucleotide-binding</keyword>
<feature type="compositionally biased region" description="Basic and acidic residues" evidence="1">
    <location>
        <begin position="102"/>
        <end position="114"/>
    </location>
</feature>
<evidence type="ECO:0000256" key="1">
    <source>
        <dbReference type="SAM" id="MobiDB-lite"/>
    </source>
</evidence>
<name>A0A6J4VMN9_9BACT</name>
<feature type="non-terminal residue" evidence="2">
    <location>
        <position position="159"/>
    </location>
</feature>
<feature type="compositionally biased region" description="Basic and acidic residues" evidence="1">
    <location>
        <begin position="121"/>
        <end position="140"/>
    </location>
</feature>
<feature type="compositionally biased region" description="Low complexity" evidence="1">
    <location>
        <begin position="90"/>
        <end position="101"/>
    </location>
</feature>
<dbReference type="AlphaFoldDB" id="A0A6J4VMN9"/>
<feature type="region of interest" description="Disordered" evidence="1">
    <location>
        <begin position="1"/>
        <end position="159"/>
    </location>
</feature>